<dbReference type="Proteomes" id="UP000429523">
    <property type="component" value="Unassembled WGS sequence"/>
</dbReference>
<evidence type="ECO:0000313" key="3">
    <source>
        <dbReference type="EMBL" id="KAE9084835.1"/>
    </source>
</evidence>
<reference evidence="8 9" key="1">
    <citation type="submission" date="2018-08" db="EMBL/GenBank/DDBJ databases">
        <title>Genomic investigation of the strawberry pathogen Phytophthora fragariae indicates pathogenicity is determined by transcriptional variation in three key races.</title>
        <authorList>
            <person name="Adams T.M."/>
            <person name="Armitage A.D."/>
            <person name="Sobczyk M.K."/>
            <person name="Bates H.J."/>
            <person name="Dunwell J.M."/>
            <person name="Nellist C.F."/>
            <person name="Harrison R.J."/>
        </authorList>
    </citation>
    <scope>NUCLEOTIDE SEQUENCE [LARGE SCALE GENOMIC DNA]</scope>
    <source>
        <strain evidence="6 10">A4</strain>
        <strain evidence="4 11">BC-1</strain>
        <strain evidence="5 9">NOV-27</strain>
        <strain evidence="2 12">NOV-5</strain>
        <strain evidence="3 13">NOV-71</strain>
        <strain evidence="7 14">NOV-77</strain>
        <strain evidence="1 8">NOV-9</strain>
    </source>
</reference>
<evidence type="ECO:0000313" key="12">
    <source>
        <dbReference type="Proteomes" id="UP000440732"/>
    </source>
</evidence>
<proteinExistence type="predicted"/>
<protein>
    <submittedName>
        <fullName evidence="3">Uncharacterized protein</fullName>
    </submittedName>
</protein>
<dbReference type="Proteomes" id="UP000433483">
    <property type="component" value="Unassembled WGS sequence"/>
</dbReference>
<evidence type="ECO:0000313" key="5">
    <source>
        <dbReference type="EMBL" id="KAE9185068.1"/>
    </source>
</evidence>
<dbReference type="EMBL" id="QXGE01003914">
    <property type="protein sequence ID" value="KAE9272743.1"/>
    <property type="molecule type" value="Genomic_DNA"/>
</dbReference>
<dbReference type="EMBL" id="QXFY01001873">
    <property type="protein sequence ID" value="KAE9307610.1"/>
    <property type="molecule type" value="Genomic_DNA"/>
</dbReference>
<evidence type="ECO:0000313" key="7">
    <source>
        <dbReference type="EMBL" id="KAE9307610.1"/>
    </source>
</evidence>
<evidence type="ECO:0000313" key="11">
    <source>
        <dbReference type="Proteomes" id="UP000440367"/>
    </source>
</evidence>
<gene>
    <name evidence="6" type="ORF">PF001_g27805</name>
    <name evidence="4" type="ORF">PF002_g28810</name>
    <name evidence="5" type="ORF">PF005_g21399</name>
    <name evidence="2" type="ORF">PF006_g27799</name>
    <name evidence="3" type="ORF">PF007_g21373</name>
    <name evidence="7" type="ORF">PF008_g21189</name>
    <name evidence="1" type="ORF">PF009_g22336</name>
</gene>
<dbReference type="Proteomes" id="UP000437068">
    <property type="component" value="Unassembled WGS sequence"/>
</dbReference>
<evidence type="ECO:0000313" key="1">
    <source>
        <dbReference type="EMBL" id="KAE8927504.1"/>
    </source>
</evidence>
<evidence type="ECO:0000313" key="9">
    <source>
        <dbReference type="Proteomes" id="UP000433483"/>
    </source>
</evidence>
<evidence type="ECO:0000313" key="6">
    <source>
        <dbReference type="EMBL" id="KAE9272743.1"/>
    </source>
</evidence>
<comment type="caution">
    <text evidence="3">The sequence shown here is derived from an EMBL/GenBank/DDBJ whole genome shotgun (WGS) entry which is preliminary data.</text>
</comment>
<dbReference type="Proteomes" id="UP000440732">
    <property type="component" value="Unassembled WGS sequence"/>
</dbReference>
<dbReference type="EMBL" id="QXGF01001835">
    <property type="protein sequence ID" value="KAE8927504.1"/>
    <property type="molecule type" value="Genomic_DNA"/>
</dbReference>
<dbReference type="Proteomes" id="UP000441208">
    <property type="component" value="Unassembled WGS sequence"/>
</dbReference>
<dbReference type="EMBL" id="QXGD01003675">
    <property type="protein sequence ID" value="KAE9175363.1"/>
    <property type="molecule type" value="Genomic_DNA"/>
</dbReference>
<dbReference type="Proteomes" id="UP000486351">
    <property type="component" value="Unassembled WGS sequence"/>
</dbReference>
<organism evidence="3 13">
    <name type="scientific">Phytophthora fragariae</name>
    <dbReference type="NCBI Taxonomy" id="53985"/>
    <lineage>
        <taxon>Eukaryota</taxon>
        <taxon>Sar</taxon>
        <taxon>Stramenopiles</taxon>
        <taxon>Oomycota</taxon>
        <taxon>Peronosporomycetes</taxon>
        <taxon>Peronosporales</taxon>
        <taxon>Peronosporaceae</taxon>
        <taxon>Phytophthora</taxon>
    </lineage>
</organism>
<evidence type="ECO:0000313" key="8">
    <source>
        <dbReference type="Proteomes" id="UP000429523"/>
    </source>
</evidence>
<dbReference type="EMBL" id="QXGA01003914">
    <property type="protein sequence ID" value="KAE9078029.1"/>
    <property type="molecule type" value="Genomic_DNA"/>
</dbReference>
<name>A0A6A3QXF1_9STRA</name>
<dbReference type="AlphaFoldDB" id="A0A6A3QXF1"/>
<evidence type="ECO:0000313" key="2">
    <source>
        <dbReference type="EMBL" id="KAE9078029.1"/>
    </source>
</evidence>
<dbReference type="Proteomes" id="UP000440367">
    <property type="component" value="Unassembled WGS sequence"/>
</dbReference>
<dbReference type="EMBL" id="QXGB01001821">
    <property type="protein sequence ID" value="KAE9185068.1"/>
    <property type="molecule type" value="Genomic_DNA"/>
</dbReference>
<evidence type="ECO:0000313" key="4">
    <source>
        <dbReference type="EMBL" id="KAE9175363.1"/>
    </source>
</evidence>
<evidence type="ECO:0000313" key="10">
    <source>
        <dbReference type="Proteomes" id="UP000437068"/>
    </source>
</evidence>
<sequence>MGTPVPVLCILHFALPTTSRHRTSPPPPSYEMKFTAVLSHICVYSSFLKTHFLKKMSANHIFSKINRVCIKLSVCV</sequence>
<keyword evidence="9" id="KW-1185">Reference proteome</keyword>
<evidence type="ECO:0000313" key="13">
    <source>
        <dbReference type="Proteomes" id="UP000441208"/>
    </source>
</evidence>
<dbReference type="EMBL" id="QXFZ01001796">
    <property type="protein sequence ID" value="KAE9084835.1"/>
    <property type="molecule type" value="Genomic_DNA"/>
</dbReference>
<evidence type="ECO:0000313" key="14">
    <source>
        <dbReference type="Proteomes" id="UP000486351"/>
    </source>
</evidence>
<accession>A0A6A3QXF1</accession>